<dbReference type="WBParaSite" id="PS1159_v2.g11700.t1">
    <property type="protein sequence ID" value="PS1159_v2.g11700.t1"/>
    <property type="gene ID" value="PS1159_v2.g11700"/>
</dbReference>
<name>A0AC35EXN9_9BILA</name>
<evidence type="ECO:0000313" key="1">
    <source>
        <dbReference type="Proteomes" id="UP000887580"/>
    </source>
</evidence>
<proteinExistence type="predicted"/>
<sequence length="433" mass="50026">MTPRITALPVSTKDGNSGLNPMSFTNYLTESAFERFRLQRSDGKFCDVDVVVKDKHFPAHRNVLAACSPFFESILCSSKVKKERVTVGCDDPDVFEILLNYIYGGTITIDRKVTVGCDDPDVFEILLNYVYGGTITIDRKVVSGLLVLSNNLMIVRLKRNCIEYLNKYIDNANCLFIRDISNRLNLQELNMKANEYIIENLNGCLLESVDLLDYDLNALKAFINDARYRDSVEPLTHLRCLIRWTNHKLNDREKEFYDLLETFDFHTIPVEPLYEIIESSILFKTSLKCFLDILHSLYESNIPLDKFEVNYHHLMRLCQNRGLLYVTKDPVDPRFLSPDNDDEMQQAIEEDDEIDSEIDEIMAEVQNAGGEHDSNDADRPRLKLKINLGSPRKSIIHGPRRRGRPPKPQARRNLGDVENVEEEPDERFFQFNE</sequence>
<reference evidence="2" key="1">
    <citation type="submission" date="2022-11" db="UniProtKB">
        <authorList>
            <consortium name="WormBaseParasite"/>
        </authorList>
    </citation>
    <scope>IDENTIFICATION</scope>
</reference>
<evidence type="ECO:0000313" key="2">
    <source>
        <dbReference type="WBParaSite" id="PS1159_v2.g11700.t1"/>
    </source>
</evidence>
<accession>A0AC35EXN9</accession>
<protein>
    <submittedName>
        <fullName evidence="2">BTB domain-containing protein</fullName>
    </submittedName>
</protein>
<organism evidence="1 2">
    <name type="scientific">Panagrolaimus sp. PS1159</name>
    <dbReference type="NCBI Taxonomy" id="55785"/>
    <lineage>
        <taxon>Eukaryota</taxon>
        <taxon>Metazoa</taxon>
        <taxon>Ecdysozoa</taxon>
        <taxon>Nematoda</taxon>
        <taxon>Chromadorea</taxon>
        <taxon>Rhabditida</taxon>
        <taxon>Tylenchina</taxon>
        <taxon>Panagrolaimomorpha</taxon>
        <taxon>Panagrolaimoidea</taxon>
        <taxon>Panagrolaimidae</taxon>
        <taxon>Panagrolaimus</taxon>
    </lineage>
</organism>
<dbReference type="Proteomes" id="UP000887580">
    <property type="component" value="Unplaced"/>
</dbReference>